<dbReference type="Pfam" id="PF13426">
    <property type="entry name" value="PAS_9"/>
    <property type="match status" value="1"/>
</dbReference>
<dbReference type="AlphaFoldDB" id="E1QHD7"/>
<dbReference type="PANTHER" id="PTHR43156">
    <property type="entry name" value="STAGE II SPORULATION PROTEIN E-RELATED"/>
    <property type="match status" value="1"/>
</dbReference>
<dbReference type="Pfam" id="PF07228">
    <property type="entry name" value="SpoIIE"/>
    <property type="match status" value="1"/>
</dbReference>
<dbReference type="Gene3D" id="3.30.450.20">
    <property type="entry name" value="PAS domain"/>
    <property type="match status" value="1"/>
</dbReference>
<gene>
    <name evidence="4" type="ordered locus">Deba_1612</name>
</gene>
<dbReference type="SUPFAM" id="SSF55785">
    <property type="entry name" value="PYP-like sensor domain (PAS domain)"/>
    <property type="match status" value="1"/>
</dbReference>
<dbReference type="PANTHER" id="PTHR43156:SF2">
    <property type="entry name" value="STAGE II SPORULATION PROTEIN E"/>
    <property type="match status" value="1"/>
</dbReference>
<evidence type="ECO:0000259" key="2">
    <source>
        <dbReference type="PROSITE" id="PS50112"/>
    </source>
</evidence>
<dbReference type="KEGG" id="dbr:Deba_1612"/>
<dbReference type="InterPro" id="IPR001932">
    <property type="entry name" value="PPM-type_phosphatase-like_dom"/>
</dbReference>
<dbReference type="Proteomes" id="UP000009047">
    <property type="component" value="Chromosome"/>
</dbReference>
<evidence type="ECO:0000256" key="1">
    <source>
        <dbReference type="ARBA" id="ARBA00022801"/>
    </source>
</evidence>
<dbReference type="CDD" id="cd00130">
    <property type="entry name" value="PAS"/>
    <property type="match status" value="1"/>
</dbReference>
<feature type="domain" description="PAS" evidence="2">
    <location>
        <begin position="7"/>
        <end position="52"/>
    </location>
</feature>
<dbReference type="InterPro" id="IPR000014">
    <property type="entry name" value="PAS"/>
</dbReference>
<dbReference type="RefSeq" id="WP_013258433.1">
    <property type="nucleotide sequence ID" value="NC_014365.1"/>
</dbReference>
<name>E1QHD7_DESB2</name>
<keyword evidence="5" id="KW-1185">Reference proteome</keyword>
<dbReference type="PROSITE" id="PS50113">
    <property type="entry name" value="PAC"/>
    <property type="match status" value="1"/>
</dbReference>
<dbReference type="SUPFAM" id="SSF81606">
    <property type="entry name" value="PP2C-like"/>
    <property type="match status" value="1"/>
</dbReference>
<dbReference type="EMBL" id="CP002085">
    <property type="protein sequence ID" value="ADK84980.1"/>
    <property type="molecule type" value="Genomic_DNA"/>
</dbReference>
<sequence length="371" mass="40556">MNDNILEQASAEAILDHTGEGIYVTDLDCRIVFWNKPAERITGWKASEVVGRRCRDDILVHIDRHGNSLCMPGRCPLHRAMASGEPCAASLVFANHREGRRIPVAISVSPLFGKDGRVIGGVEVFRDESERMRQLEQARRIQRHALSAELPRKGVSVHALYKPQEMVGGDFYQVEATPDGYALILADFAGHGLGAALYTMTMRTLWQENSRHLQHPAKLMSRINQTLEKLTVGDSFATAFAAHVEPVSGLMTYSSAGHTTAMLRAVDGGVSLLGPTDLALGMLAETQFIQESLIIKPGELLLVYSDAALETADLAGRMFGQDRLAGILTQADPDQPDQLLTDIEQALLNHAQSPNLDDDLTMLTVALAPRD</sequence>
<accession>E1QHD7</accession>
<dbReference type="NCBIfam" id="TIGR00229">
    <property type="entry name" value="sensory_box"/>
    <property type="match status" value="1"/>
</dbReference>
<dbReference type="InterPro" id="IPR035965">
    <property type="entry name" value="PAS-like_dom_sf"/>
</dbReference>
<dbReference type="Gene3D" id="3.60.40.10">
    <property type="entry name" value="PPM-type phosphatase domain"/>
    <property type="match status" value="1"/>
</dbReference>
<evidence type="ECO:0000313" key="4">
    <source>
        <dbReference type="EMBL" id="ADK84980.1"/>
    </source>
</evidence>
<dbReference type="HOGENOM" id="CLU_719502_0_0_7"/>
<dbReference type="InterPro" id="IPR036457">
    <property type="entry name" value="PPM-type-like_dom_sf"/>
</dbReference>
<proteinExistence type="predicted"/>
<dbReference type="GO" id="GO:0016791">
    <property type="term" value="F:phosphatase activity"/>
    <property type="evidence" value="ECO:0007669"/>
    <property type="project" value="TreeGrafter"/>
</dbReference>
<dbReference type="InterPro" id="IPR052016">
    <property type="entry name" value="Bact_Sigma-Reg"/>
</dbReference>
<organism evidence="4 5">
    <name type="scientific">Desulfarculus baarsii (strain ATCC 33931 / DSM 2075 / LMG 7858 / VKM B-1802 / 2st14)</name>
    <dbReference type="NCBI Taxonomy" id="644282"/>
    <lineage>
        <taxon>Bacteria</taxon>
        <taxon>Pseudomonadati</taxon>
        <taxon>Thermodesulfobacteriota</taxon>
        <taxon>Desulfarculia</taxon>
        <taxon>Desulfarculales</taxon>
        <taxon>Desulfarculaceae</taxon>
        <taxon>Desulfarculus</taxon>
    </lineage>
</organism>
<dbReference type="eggNOG" id="COG3829">
    <property type="taxonomic scope" value="Bacteria"/>
</dbReference>
<dbReference type="InterPro" id="IPR000700">
    <property type="entry name" value="PAS-assoc_C"/>
</dbReference>
<dbReference type="STRING" id="644282.Deba_1612"/>
<feature type="domain" description="PAC" evidence="3">
    <location>
        <begin position="87"/>
        <end position="140"/>
    </location>
</feature>
<keyword evidence="1" id="KW-0378">Hydrolase</keyword>
<evidence type="ECO:0000259" key="3">
    <source>
        <dbReference type="PROSITE" id="PS50113"/>
    </source>
</evidence>
<dbReference type="SMART" id="SM00331">
    <property type="entry name" value="PP2C_SIG"/>
    <property type="match status" value="1"/>
</dbReference>
<dbReference type="eggNOG" id="COG2208">
    <property type="taxonomic scope" value="Bacteria"/>
</dbReference>
<protein>
    <submittedName>
        <fullName evidence="4">PAS/PAC sensor protein</fullName>
    </submittedName>
</protein>
<reference evidence="4 5" key="1">
    <citation type="journal article" date="2010" name="Stand. Genomic Sci.">
        <title>Complete genome sequence of Desulfarculus baarsii type strain (2st14).</title>
        <authorList>
            <person name="Sun H."/>
            <person name="Spring S."/>
            <person name="Lapidus A."/>
            <person name="Davenport K."/>
            <person name="Del Rio T.G."/>
            <person name="Tice H."/>
            <person name="Nolan M."/>
            <person name="Copeland A."/>
            <person name="Cheng J.F."/>
            <person name="Lucas S."/>
            <person name="Tapia R."/>
            <person name="Goodwin L."/>
            <person name="Pitluck S."/>
            <person name="Ivanova N."/>
            <person name="Pagani I."/>
            <person name="Mavromatis K."/>
            <person name="Ovchinnikova G."/>
            <person name="Pati A."/>
            <person name="Chen A."/>
            <person name="Palaniappan K."/>
            <person name="Hauser L."/>
            <person name="Chang Y.J."/>
            <person name="Jeffries C.D."/>
            <person name="Detter J.C."/>
            <person name="Han C."/>
            <person name="Rohde M."/>
            <person name="Brambilla E."/>
            <person name="Goker M."/>
            <person name="Woyke T."/>
            <person name="Bristow J."/>
            <person name="Eisen J.A."/>
            <person name="Markowitz V."/>
            <person name="Hugenholtz P."/>
            <person name="Kyrpides N.C."/>
            <person name="Klenk H.P."/>
            <person name="Land M."/>
        </authorList>
    </citation>
    <scope>NUCLEOTIDE SEQUENCE [LARGE SCALE GENOMIC DNA]</scope>
    <source>
        <strain evidence="5">ATCC 33931 / DSM 2075 / LMG 7858 / VKM B-1802 / 2st14</strain>
    </source>
</reference>
<dbReference type="PROSITE" id="PS50112">
    <property type="entry name" value="PAS"/>
    <property type="match status" value="1"/>
</dbReference>
<dbReference type="SMART" id="SM00091">
    <property type="entry name" value="PAS"/>
    <property type="match status" value="1"/>
</dbReference>
<evidence type="ECO:0000313" key="5">
    <source>
        <dbReference type="Proteomes" id="UP000009047"/>
    </source>
</evidence>